<dbReference type="PRINTS" id="PR01452">
    <property type="entry name" value="LNOTCHREPEAT"/>
</dbReference>
<dbReference type="GO" id="GO:0030514">
    <property type="term" value="P:negative regulation of BMP signaling pathway"/>
    <property type="evidence" value="ECO:0007669"/>
    <property type="project" value="Ensembl"/>
</dbReference>
<dbReference type="GO" id="GO:0030335">
    <property type="term" value="P:positive regulation of cell migration"/>
    <property type="evidence" value="ECO:0007669"/>
    <property type="project" value="Ensembl"/>
</dbReference>
<dbReference type="GO" id="GO:0097400">
    <property type="term" value="P:interleukin-17-mediated signaling pathway"/>
    <property type="evidence" value="ECO:0007669"/>
    <property type="project" value="Ensembl"/>
</dbReference>
<dbReference type="GO" id="GO:0003184">
    <property type="term" value="P:pulmonary valve morphogenesis"/>
    <property type="evidence" value="ECO:0007669"/>
    <property type="project" value="Ensembl"/>
</dbReference>
<reference evidence="32" key="4">
    <citation type="submission" date="2025-09" db="UniProtKB">
        <authorList>
            <consortium name="Ensembl"/>
        </authorList>
    </citation>
    <scope>IDENTIFICATION</scope>
</reference>
<feature type="disulfide bond" evidence="27">
    <location>
        <begin position="89"/>
        <end position="98"/>
    </location>
</feature>
<dbReference type="GO" id="GO:1903849">
    <property type="term" value="P:positive regulation of aorta morphogenesis"/>
    <property type="evidence" value="ECO:0007669"/>
    <property type="project" value="Ensembl"/>
</dbReference>
<dbReference type="SMART" id="SM00179">
    <property type="entry name" value="EGF_CA"/>
    <property type="match status" value="9"/>
</dbReference>
<feature type="repeat" description="ANK" evidence="26">
    <location>
        <begin position="1078"/>
        <end position="1110"/>
    </location>
</feature>
<dbReference type="GO" id="GO:0120163">
    <property type="term" value="P:negative regulation of cold-induced thermogenesis"/>
    <property type="evidence" value="ECO:0007669"/>
    <property type="project" value="Ensembl"/>
</dbReference>
<dbReference type="InterPro" id="IPR024600">
    <property type="entry name" value="Notch_C"/>
</dbReference>
<dbReference type="GO" id="GO:0021915">
    <property type="term" value="P:neural tube development"/>
    <property type="evidence" value="ECO:0007669"/>
    <property type="project" value="Ensembl"/>
</dbReference>
<evidence type="ECO:0000256" key="28">
    <source>
        <dbReference type="SAM" id="MobiDB-lite"/>
    </source>
</evidence>
<evidence type="ECO:0000256" key="14">
    <source>
        <dbReference type="ARBA" id="ARBA00022837"/>
    </source>
</evidence>
<dbReference type="InterPro" id="IPR010660">
    <property type="entry name" value="Notch_NOD_dom"/>
</dbReference>
<feature type="disulfide bond" evidence="27">
    <location>
        <begin position="166"/>
        <end position="175"/>
    </location>
</feature>
<feature type="domain" description="EGF-like" evidence="30">
    <location>
        <begin position="178"/>
        <end position="216"/>
    </location>
</feature>
<evidence type="ECO:0000256" key="8">
    <source>
        <dbReference type="ARBA" id="ARBA00022657"/>
    </source>
</evidence>
<dbReference type="GO" id="GO:0030216">
    <property type="term" value="P:keratinocyte differentiation"/>
    <property type="evidence" value="ECO:0007669"/>
    <property type="project" value="Ensembl"/>
</dbReference>
<dbReference type="GO" id="GO:0060979">
    <property type="term" value="P:vasculogenesis involved in coronary vascular morphogenesis"/>
    <property type="evidence" value="ECO:0007669"/>
    <property type="project" value="Ensembl"/>
</dbReference>
<dbReference type="GO" id="GO:0050680">
    <property type="term" value="P:negative regulation of epithelial cell proliferation"/>
    <property type="evidence" value="ECO:0007669"/>
    <property type="project" value="Ensembl"/>
</dbReference>
<dbReference type="GO" id="GO:0003181">
    <property type="term" value="P:atrioventricular valve morphogenesis"/>
    <property type="evidence" value="ECO:0007669"/>
    <property type="project" value="Ensembl"/>
</dbReference>
<evidence type="ECO:0000256" key="7">
    <source>
        <dbReference type="ARBA" id="ARBA00022536"/>
    </source>
</evidence>
<evidence type="ECO:0000256" key="10">
    <source>
        <dbReference type="ARBA" id="ARBA00022723"/>
    </source>
</evidence>
<dbReference type="GO" id="GO:0005912">
    <property type="term" value="C:adherens junction"/>
    <property type="evidence" value="ECO:0007669"/>
    <property type="project" value="Ensembl"/>
</dbReference>
<evidence type="ECO:0000259" key="30">
    <source>
        <dbReference type="PROSITE" id="PS50026"/>
    </source>
</evidence>
<dbReference type="GO" id="GO:0001889">
    <property type="term" value="P:liver development"/>
    <property type="evidence" value="ECO:0007669"/>
    <property type="project" value="Ensembl"/>
</dbReference>
<dbReference type="GO" id="GO:0140537">
    <property type="term" value="F:transcription regulator activator activity"/>
    <property type="evidence" value="ECO:0007669"/>
    <property type="project" value="Ensembl"/>
</dbReference>
<dbReference type="GO" id="GO:0060379">
    <property type="term" value="P:cardiac muscle cell myoblast differentiation"/>
    <property type="evidence" value="ECO:0007669"/>
    <property type="project" value="Ensembl"/>
</dbReference>
<dbReference type="GO" id="GO:0046533">
    <property type="term" value="P:negative regulation of photoreceptor cell differentiation"/>
    <property type="evidence" value="ECO:0007669"/>
    <property type="project" value="Ensembl"/>
</dbReference>
<evidence type="ECO:0000256" key="23">
    <source>
        <dbReference type="ARBA" id="ARBA00023170"/>
    </source>
</evidence>
<dbReference type="SMART" id="SM00181">
    <property type="entry name" value="EGF"/>
    <property type="match status" value="11"/>
</dbReference>
<comment type="similarity">
    <text evidence="3">Belongs to the NOTCH family.</text>
</comment>
<dbReference type="GO" id="GO:0014031">
    <property type="term" value="P:mesenchymal cell development"/>
    <property type="evidence" value="ECO:0007669"/>
    <property type="project" value="Ensembl"/>
</dbReference>
<evidence type="ECO:0000256" key="11">
    <source>
        <dbReference type="ARBA" id="ARBA00022729"/>
    </source>
</evidence>
<feature type="domain" description="LNR" evidence="31">
    <location>
        <begin position="583"/>
        <end position="622"/>
    </location>
</feature>
<dbReference type="GO" id="GO:0021953">
    <property type="term" value="P:central nervous system neuron differentiation"/>
    <property type="evidence" value="ECO:0007669"/>
    <property type="project" value="Ensembl"/>
</dbReference>
<keyword evidence="9" id="KW-0812">Transmembrane</keyword>
<dbReference type="GO" id="GO:0072091">
    <property type="term" value="P:regulation of stem cell proliferation"/>
    <property type="evidence" value="ECO:0007669"/>
    <property type="project" value="Ensembl"/>
</dbReference>
<dbReference type="eggNOG" id="KOG1217">
    <property type="taxonomic scope" value="Eukaryota"/>
</dbReference>
<dbReference type="GO" id="GO:0003180">
    <property type="term" value="P:aortic valve morphogenesis"/>
    <property type="evidence" value="ECO:0007669"/>
    <property type="project" value="Ensembl"/>
</dbReference>
<dbReference type="GO" id="GO:0060740">
    <property type="term" value="P:prostate gland epithelium morphogenesis"/>
    <property type="evidence" value="ECO:0007669"/>
    <property type="project" value="Ensembl"/>
</dbReference>
<protein>
    <recommendedName>
        <fullName evidence="4">Neurogenic locus notch homolog protein 1</fullName>
    </recommendedName>
</protein>
<evidence type="ECO:0000256" key="20">
    <source>
        <dbReference type="ARBA" id="ARBA00023157"/>
    </source>
</evidence>
<feature type="region of interest" description="Disordered" evidence="28">
    <location>
        <begin position="1202"/>
        <end position="1245"/>
    </location>
</feature>
<dbReference type="GO" id="GO:0038023">
    <property type="term" value="F:signaling receptor activity"/>
    <property type="evidence" value="ECO:0007669"/>
    <property type="project" value="InterPro"/>
</dbReference>
<dbReference type="GO" id="GO:0072144">
    <property type="term" value="P:glomerular mesangial cell development"/>
    <property type="evidence" value="ECO:0007669"/>
    <property type="project" value="Ensembl"/>
</dbReference>
<dbReference type="GO" id="GO:0035914">
    <property type="term" value="P:skeletal muscle cell differentiation"/>
    <property type="evidence" value="ECO:0007669"/>
    <property type="project" value="Ensembl"/>
</dbReference>
<dbReference type="PROSITE" id="PS50026">
    <property type="entry name" value="EGF_3"/>
    <property type="match status" value="11"/>
</dbReference>
<feature type="compositionally biased region" description="Polar residues" evidence="28">
    <location>
        <begin position="1579"/>
        <end position="1598"/>
    </location>
</feature>
<feature type="compositionally biased region" description="Low complexity" evidence="28">
    <location>
        <begin position="1430"/>
        <end position="1459"/>
    </location>
</feature>
<dbReference type="GO" id="GO:0060045">
    <property type="term" value="P:positive regulation of cardiac muscle cell proliferation"/>
    <property type="evidence" value="ECO:0007669"/>
    <property type="project" value="Ensembl"/>
</dbReference>
<feature type="disulfide bond" evidence="27">
    <location>
        <begin position="467"/>
        <end position="476"/>
    </location>
</feature>
<keyword evidence="12" id="KW-0677">Repeat</keyword>
<dbReference type="PROSITE" id="PS01186">
    <property type="entry name" value="EGF_2"/>
    <property type="match status" value="5"/>
</dbReference>
<feature type="region of interest" description="Disordered" evidence="28">
    <location>
        <begin position="1534"/>
        <end position="1606"/>
    </location>
</feature>
<dbReference type="GO" id="GO:0030900">
    <property type="term" value="P:forebrain development"/>
    <property type="evidence" value="ECO:0007669"/>
    <property type="project" value="Ensembl"/>
</dbReference>
<keyword evidence="24" id="KW-0325">Glycoprotein</keyword>
<feature type="signal peptide" evidence="29">
    <location>
        <begin position="1"/>
        <end position="18"/>
    </location>
</feature>
<dbReference type="PRINTS" id="PR01984">
    <property type="entry name" value="NOTCH1"/>
</dbReference>
<dbReference type="EMBL" id="CABD030067390">
    <property type="status" value="NOT_ANNOTATED_CDS"/>
    <property type="molecule type" value="Genomic_DNA"/>
</dbReference>
<evidence type="ECO:0000256" key="18">
    <source>
        <dbReference type="ARBA" id="ARBA00023043"/>
    </source>
</evidence>
<dbReference type="HOGENOM" id="CLU_000576_2_0_1"/>
<dbReference type="Pfam" id="PF00066">
    <property type="entry name" value="Notch"/>
    <property type="match status" value="3"/>
</dbReference>
<dbReference type="GO" id="GO:0003222">
    <property type="term" value="P:ventricular trabecula myocardium morphogenesis"/>
    <property type="evidence" value="ECO:0007669"/>
    <property type="project" value="Ensembl"/>
</dbReference>
<dbReference type="GO" id="GO:0045747">
    <property type="term" value="P:positive regulation of Notch signaling pathway"/>
    <property type="evidence" value="ECO:0007669"/>
    <property type="project" value="Ensembl"/>
</dbReference>
<dbReference type="GO" id="GO:0007221">
    <property type="term" value="P:positive regulation of transcription of Notch receptor target"/>
    <property type="evidence" value="ECO:0007669"/>
    <property type="project" value="Ensembl"/>
</dbReference>
<dbReference type="GO" id="GO:0006366">
    <property type="term" value="P:transcription by RNA polymerase II"/>
    <property type="evidence" value="ECO:0007669"/>
    <property type="project" value="Ensembl"/>
</dbReference>
<dbReference type="GO" id="GO:0060253">
    <property type="term" value="P:negative regulation of glial cell proliferation"/>
    <property type="evidence" value="ECO:0007669"/>
    <property type="project" value="Ensembl"/>
</dbReference>
<dbReference type="GO" id="GO:0071456">
    <property type="term" value="P:cellular response to hypoxia"/>
    <property type="evidence" value="ECO:0007669"/>
    <property type="project" value="Ensembl"/>
</dbReference>
<reference evidence="32 33" key="2">
    <citation type="journal article" date="2012" name="Nature">
        <title>Insights into hominid evolution from the gorilla genome sequence.</title>
        <authorList>
            <person name="Scally A."/>
            <person name="Dutheil J.Y."/>
            <person name="Hillier L.W."/>
            <person name="Jordan G.E."/>
            <person name="Goodhead I."/>
            <person name="Herrero J."/>
            <person name="Hobolth A."/>
            <person name="Lappalainen T."/>
            <person name="Mailund T."/>
            <person name="Marques-Bonet T."/>
            <person name="McCarthy S."/>
            <person name="Montgomery S.H."/>
            <person name="Schwalie P.C."/>
            <person name="Tang Y.A."/>
            <person name="Ward M.C."/>
            <person name="Xue Y."/>
            <person name="Yngvadottir B."/>
            <person name="Alkan C."/>
            <person name="Andersen L.N."/>
            <person name="Ayub Q."/>
            <person name="Ball E.V."/>
            <person name="Beal K."/>
            <person name="Bradley B.J."/>
            <person name="Chen Y."/>
            <person name="Clee C.M."/>
            <person name="Fitzgerald S."/>
            <person name="Graves T.A."/>
            <person name="Gu Y."/>
            <person name="Heath P."/>
            <person name="Heger A."/>
            <person name="Karakoc E."/>
            <person name="Kolb-Kokocinski A."/>
            <person name="Laird G.K."/>
            <person name="Lunter G."/>
            <person name="Meader S."/>
            <person name="Mort M."/>
            <person name="Mullikin J.C."/>
            <person name="Munch K."/>
            <person name="O'Connor T.D."/>
            <person name="Phillips A.D."/>
            <person name="Prado-Martinez J."/>
            <person name="Rogers A.S."/>
            <person name="Sajjadian S."/>
            <person name="Schmidt D."/>
            <person name="Shaw K."/>
            <person name="Simpson J.T."/>
            <person name="Stenson P.D."/>
            <person name="Turner D.J."/>
            <person name="Vigilant L."/>
            <person name="Vilella A.J."/>
            <person name="Whitener W."/>
            <person name="Zhu B."/>
            <person name="Cooper D.N."/>
            <person name="de Jong P."/>
            <person name="Dermitzakis E.T."/>
            <person name="Eichler E.E."/>
            <person name="Flicek P."/>
            <person name="Goldman N."/>
            <person name="Mundy N.I."/>
            <person name="Ning Z."/>
            <person name="Odom D.T."/>
            <person name="Ponting C.P."/>
            <person name="Quail M.A."/>
            <person name="Ryder O.A."/>
            <person name="Searle S.M."/>
            <person name="Warren W.C."/>
            <person name="Wilson R.K."/>
            <person name="Schierup M.H."/>
            <person name="Rogers J."/>
            <person name="Tyler-Smith C."/>
            <person name="Durbin R."/>
        </authorList>
    </citation>
    <scope>NUCLEOTIDE SEQUENCE [LARGE SCALE GENOMIC DNA]</scope>
</reference>
<feature type="disulfide bond" evidence="27">
    <location>
        <begin position="48"/>
        <end position="57"/>
    </location>
</feature>
<dbReference type="PRINTS" id="PR00010">
    <property type="entry name" value="EGFBLOOD"/>
</dbReference>
<dbReference type="GO" id="GO:0060956">
    <property type="term" value="P:endocardial cell differentiation"/>
    <property type="evidence" value="ECO:0007669"/>
    <property type="project" value="Ensembl"/>
</dbReference>
<evidence type="ECO:0000256" key="27">
    <source>
        <dbReference type="PROSITE-ProRule" id="PRU00076"/>
    </source>
</evidence>
<dbReference type="FunFam" id="3.30.300.320:FF:000001">
    <property type="entry name" value="Neurogenic locus notch 1"/>
    <property type="match status" value="1"/>
</dbReference>
<dbReference type="SUPFAM" id="SSF90193">
    <property type="entry name" value="Notch domain"/>
    <property type="match status" value="3"/>
</dbReference>
<dbReference type="GO" id="GO:0050673">
    <property type="term" value="P:epithelial cell proliferation"/>
    <property type="evidence" value="ECO:0007669"/>
    <property type="project" value="Ensembl"/>
</dbReference>
<dbReference type="Pfam" id="PF07684">
    <property type="entry name" value="NODP"/>
    <property type="match status" value="1"/>
</dbReference>
<dbReference type="GO" id="GO:0090090">
    <property type="term" value="P:negative regulation of canonical Wnt signaling pathway"/>
    <property type="evidence" value="ECO:0007669"/>
    <property type="project" value="Ensembl"/>
</dbReference>
<dbReference type="GO" id="GO:0060412">
    <property type="term" value="P:ventricular septum morphogenesis"/>
    <property type="evidence" value="ECO:0007669"/>
    <property type="project" value="Ensembl"/>
</dbReference>
<dbReference type="GO" id="GO:2000974">
    <property type="term" value="P:negative regulation of pro-B cell differentiation"/>
    <property type="evidence" value="ECO:0007669"/>
    <property type="project" value="Ensembl"/>
</dbReference>
<dbReference type="GO" id="GO:0000122">
    <property type="term" value="P:negative regulation of transcription by RNA polymerase II"/>
    <property type="evidence" value="ECO:0007669"/>
    <property type="project" value="Ensembl"/>
</dbReference>
<dbReference type="GO" id="GO:0072044">
    <property type="term" value="P:collecting duct development"/>
    <property type="evidence" value="ECO:0007669"/>
    <property type="project" value="Ensembl"/>
</dbReference>
<feature type="repeat" description="ANK" evidence="26">
    <location>
        <begin position="978"/>
        <end position="1010"/>
    </location>
</feature>
<dbReference type="GO" id="GO:0048873">
    <property type="term" value="P:homeostasis of number of cells within a tissue"/>
    <property type="evidence" value="ECO:0007669"/>
    <property type="project" value="Ensembl"/>
</dbReference>
<dbReference type="GO" id="GO:0003198">
    <property type="term" value="P:epithelial to mesenchymal transition involved in endocardial cushion formation"/>
    <property type="evidence" value="ECO:0007669"/>
    <property type="project" value="Ensembl"/>
</dbReference>
<feature type="disulfide bond" evidence="27">
    <location>
        <begin position="448"/>
        <end position="465"/>
    </location>
</feature>
<dbReference type="EMBL" id="CABD030067391">
    <property type="status" value="NOT_ANNOTATED_CDS"/>
    <property type="molecule type" value="Genomic_DNA"/>
</dbReference>
<keyword evidence="16" id="KW-1133">Transmembrane helix</keyword>
<proteinExistence type="inferred from homology"/>
<dbReference type="GO" id="GO:0048715">
    <property type="term" value="P:negative regulation of oligodendrocyte differentiation"/>
    <property type="evidence" value="ECO:0007669"/>
    <property type="project" value="Ensembl"/>
</dbReference>
<dbReference type="GO" id="GO:0003252">
    <property type="term" value="P:negative regulation of cell proliferation involved in heart valve morphogenesis"/>
    <property type="evidence" value="ECO:0007669"/>
    <property type="project" value="Ensembl"/>
</dbReference>
<feature type="disulfide bond" evidence="27">
    <location>
        <begin position="206"/>
        <end position="215"/>
    </location>
</feature>
<dbReference type="EMBL" id="CABD030067389">
    <property type="status" value="NOT_ANNOTATED_CDS"/>
    <property type="molecule type" value="Genomic_DNA"/>
</dbReference>
<dbReference type="GO" id="GO:0003219">
    <property type="term" value="P:cardiac right ventricle formation"/>
    <property type="evidence" value="ECO:0007669"/>
    <property type="project" value="Ensembl"/>
</dbReference>
<reference evidence="32" key="3">
    <citation type="submission" date="2025-08" db="UniProtKB">
        <authorList>
            <consortium name="Ensembl"/>
        </authorList>
    </citation>
    <scope>IDENTIFICATION</scope>
</reference>
<feature type="domain" description="EGF-like" evidence="30">
    <location>
        <begin position="438"/>
        <end position="477"/>
    </location>
</feature>
<dbReference type="GO" id="GO:0098978">
    <property type="term" value="C:glutamatergic synapse"/>
    <property type="evidence" value="ECO:0007669"/>
    <property type="project" value="Ensembl"/>
</dbReference>
<dbReference type="GO" id="GO:0030513">
    <property type="term" value="P:positive regulation of BMP signaling pathway"/>
    <property type="evidence" value="ECO:0007669"/>
    <property type="project" value="Ensembl"/>
</dbReference>
<dbReference type="InterPro" id="IPR000152">
    <property type="entry name" value="EGF-type_Asp/Asn_hydroxyl_site"/>
</dbReference>
<keyword evidence="5" id="KW-0217">Developmental protein</keyword>
<keyword evidence="13" id="KW-0221">Differentiation</keyword>
<dbReference type="GO" id="GO:0048754">
    <property type="term" value="P:branching morphogenesis of an epithelial tube"/>
    <property type="evidence" value="ECO:0007669"/>
    <property type="project" value="Ensembl"/>
</dbReference>
<dbReference type="FunFam" id="2.10.25.10:FF:000127">
    <property type="entry name" value="Neurogenic locus notch protein 1"/>
    <property type="match status" value="1"/>
</dbReference>
<dbReference type="GO" id="GO:0003213">
    <property type="term" value="P:cardiac right atrium morphogenesis"/>
    <property type="evidence" value="ECO:0007669"/>
    <property type="project" value="Ensembl"/>
</dbReference>
<evidence type="ECO:0000256" key="4">
    <source>
        <dbReference type="ARBA" id="ARBA00019142"/>
    </source>
</evidence>
<keyword evidence="33" id="KW-1185">Reference proteome</keyword>
<dbReference type="FunFam" id="2.10.25.10:FF:000146">
    <property type="entry name" value="Putative neurogenic locus notch"/>
    <property type="match status" value="1"/>
</dbReference>
<dbReference type="GO" id="GO:0009912">
    <property type="term" value="P:auditory receptor cell fate commitment"/>
    <property type="evidence" value="ECO:0007669"/>
    <property type="project" value="Ensembl"/>
</dbReference>
<dbReference type="FunFam" id="2.10.25.10:FF:000095">
    <property type="entry name" value="Notch, isoform B"/>
    <property type="match status" value="1"/>
</dbReference>
<dbReference type="GO" id="GO:0004857">
    <property type="term" value="F:enzyme inhibitor activity"/>
    <property type="evidence" value="ECO:0007669"/>
    <property type="project" value="Ensembl"/>
</dbReference>
<dbReference type="Gene3D" id="1.25.40.20">
    <property type="entry name" value="Ankyrin repeat-containing domain"/>
    <property type="match status" value="1"/>
</dbReference>
<dbReference type="InterPro" id="IPR000742">
    <property type="entry name" value="EGF"/>
</dbReference>
<accession>G3R397</accession>
<evidence type="ECO:0000256" key="5">
    <source>
        <dbReference type="ARBA" id="ARBA00022473"/>
    </source>
</evidence>
<dbReference type="SUPFAM" id="SSF57184">
    <property type="entry name" value="Growth factor receptor domain"/>
    <property type="match status" value="1"/>
</dbReference>
<dbReference type="InterPro" id="IPR000800">
    <property type="entry name" value="Notch_dom"/>
</dbReference>
<dbReference type="FunFam" id="1.25.40.20:FF:000005">
    <property type="entry name" value="Neurogenic locus notch 1"/>
    <property type="match status" value="1"/>
</dbReference>
<dbReference type="GO" id="GO:0010614">
    <property type="term" value="P:negative regulation of cardiac muscle hypertrophy"/>
    <property type="evidence" value="ECO:0007669"/>
    <property type="project" value="Ensembl"/>
</dbReference>
<feature type="disulfide bond" evidence="27">
    <location>
        <begin position="306"/>
        <end position="315"/>
    </location>
</feature>
<dbReference type="SMART" id="SM01334">
    <property type="entry name" value="DUF3454"/>
    <property type="match status" value="1"/>
</dbReference>
<dbReference type="GO" id="GO:0003273">
    <property type="term" value="P:cell migration involved in endocardial cushion formation"/>
    <property type="evidence" value="ECO:0007669"/>
    <property type="project" value="Ensembl"/>
</dbReference>
<dbReference type="GO" id="GO:0072148">
    <property type="term" value="P:epithelial cell fate commitment"/>
    <property type="evidence" value="ECO:0007669"/>
    <property type="project" value="Ensembl"/>
</dbReference>
<dbReference type="GO" id="GO:0046427">
    <property type="term" value="P:positive regulation of receptor signaling pathway via JAK-STAT"/>
    <property type="evidence" value="ECO:0007669"/>
    <property type="project" value="Ensembl"/>
</dbReference>
<dbReference type="GO" id="GO:0048103">
    <property type="term" value="P:somatic stem cell division"/>
    <property type="evidence" value="ECO:0007669"/>
    <property type="project" value="Ensembl"/>
</dbReference>
<dbReference type="GO" id="GO:0060038">
    <property type="term" value="P:cardiac muscle cell proliferation"/>
    <property type="evidence" value="ECO:0007669"/>
    <property type="project" value="Ensembl"/>
</dbReference>
<dbReference type="GO" id="GO:0045955">
    <property type="term" value="P:negative regulation of calcium ion-dependent exocytosis"/>
    <property type="evidence" value="ECO:0007669"/>
    <property type="project" value="Ensembl"/>
</dbReference>
<evidence type="ECO:0000256" key="6">
    <source>
        <dbReference type="ARBA" id="ARBA00022475"/>
    </source>
</evidence>
<organism evidence="32 33">
    <name type="scientific">Gorilla gorilla gorilla</name>
    <name type="common">Western lowland gorilla</name>
    <dbReference type="NCBI Taxonomy" id="9595"/>
    <lineage>
        <taxon>Eukaryota</taxon>
        <taxon>Metazoa</taxon>
        <taxon>Chordata</taxon>
        <taxon>Craniata</taxon>
        <taxon>Vertebrata</taxon>
        <taxon>Euteleostomi</taxon>
        <taxon>Mammalia</taxon>
        <taxon>Eutheria</taxon>
        <taxon>Euarchontoglires</taxon>
        <taxon>Primates</taxon>
        <taxon>Haplorrhini</taxon>
        <taxon>Catarrhini</taxon>
        <taxon>Hominidae</taxon>
        <taxon>Gorilla</taxon>
    </lineage>
</organism>
<dbReference type="InterPro" id="IPR036770">
    <property type="entry name" value="Ankyrin_rpt-contain_sf"/>
</dbReference>
<dbReference type="GO" id="GO:0007409">
    <property type="term" value="P:axonogenesis"/>
    <property type="evidence" value="ECO:0007669"/>
    <property type="project" value="Ensembl"/>
</dbReference>
<evidence type="ECO:0000313" key="32">
    <source>
        <dbReference type="Ensembl" id="ENSGGOP00000009720.3"/>
    </source>
</evidence>
<dbReference type="InterPro" id="IPR051355">
    <property type="entry name" value="Notch/Slit_guidance"/>
</dbReference>
<keyword evidence="15" id="KW-0914">Notch signaling pathway</keyword>
<dbReference type="STRING" id="9593.ENSGGOP00000009720"/>
<dbReference type="GO" id="GO:0048711">
    <property type="term" value="P:positive regulation of astrocyte differentiation"/>
    <property type="evidence" value="ECO:0007669"/>
    <property type="project" value="Ensembl"/>
</dbReference>
<keyword evidence="17" id="KW-0805">Transcription regulation</keyword>
<keyword evidence="8" id="KW-0037">Angiogenesis</keyword>
<dbReference type="SUPFAM" id="SSF57196">
    <property type="entry name" value="EGF/Laminin"/>
    <property type="match status" value="8"/>
</dbReference>
<dbReference type="GO" id="GO:0007492">
    <property type="term" value="P:endoderm development"/>
    <property type="evidence" value="ECO:0007669"/>
    <property type="project" value="Ensembl"/>
</dbReference>
<feature type="domain" description="EGF-like" evidence="30">
    <location>
        <begin position="318"/>
        <end position="356"/>
    </location>
</feature>
<dbReference type="Pfam" id="PF00008">
    <property type="entry name" value="EGF"/>
    <property type="match status" value="6"/>
</dbReference>
<keyword evidence="14" id="KW-0106">Calcium</keyword>
<dbReference type="Pfam" id="PF07645">
    <property type="entry name" value="EGF_CA"/>
    <property type="match status" value="1"/>
</dbReference>
<dbReference type="GO" id="GO:0002085">
    <property type="term" value="P:inhibition of neuroepithelial cell differentiation"/>
    <property type="evidence" value="ECO:0007669"/>
    <property type="project" value="Ensembl"/>
</dbReference>
<dbReference type="GO" id="GO:0060528">
    <property type="term" value="P:secretory columnal luminar epithelial cell differentiation involved in prostate glandular acinus development"/>
    <property type="evidence" value="ECO:0007669"/>
    <property type="project" value="Ensembl"/>
</dbReference>
<dbReference type="CDD" id="cd00054">
    <property type="entry name" value="EGF_CA"/>
    <property type="match status" value="10"/>
</dbReference>
<dbReference type="InterPro" id="IPR011656">
    <property type="entry name" value="Notch_NODP_dom"/>
</dbReference>
<evidence type="ECO:0000256" key="26">
    <source>
        <dbReference type="PROSITE-ProRule" id="PRU00023"/>
    </source>
</evidence>
<dbReference type="GO" id="GO:0003241">
    <property type="term" value="P:growth involved in heart morphogenesis"/>
    <property type="evidence" value="ECO:0007669"/>
    <property type="project" value="Ensembl"/>
</dbReference>
<feature type="compositionally biased region" description="Polar residues" evidence="28">
    <location>
        <begin position="1534"/>
        <end position="1553"/>
    </location>
</feature>
<dbReference type="GO" id="GO:0003270">
    <property type="term" value="P:Notch signaling pathway involved in regulation of secondary heart field cardioblast proliferation"/>
    <property type="evidence" value="ECO:0007669"/>
    <property type="project" value="Ensembl"/>
</dbReference>
<comment type="subcellular location">
    <subcellularLocation>
        <location evidence="2">Cell membrane</location>
        <topology evidence="2">Single-pass type I membrane protein</topology>
    </subcellularLocation>
    <subcellularLocation>
        <location evidence="1">Nucleus</location>
    </subcellularLocation>
</comment>
<feature type="disulfide bond" evidence="27">
    <location>
        <begin position="425"/>
        <end position="434"/>
    </location>
</feature>
<feature type="repeat" description="ANK" evidence="26">
    <location>
        <begin position="1111"/>
        <end position="1143"/>
    </location>
</feature>
<dbReference type="FunFam" id="2.10.25.10:FF:000521">
    <property type="entry name" value="Neurogenic locus notch protein 1"/>
    <property type="match status" value="1"/>
</dbReference>
<dbReference type="GO" id="GO:0060948">
    <property type="term" value="P:cardiac vascular smooth muscle cell development"/>
    <property type="evidence" value="ECO:0007669"/>
    <property type="project" value="Ensembl"/>
</dbReference>
<dbReference type="GO" id="GO:0031410">
    <property type="term" value="C:cytoplasmic vesicle"/>
    <property type="evidence" value="ECO:0007669"/>
    <property type="project" value="Ensembl"/>
</dbReference>
<dbReference type="GO" id="GO:0043069">
    <property type="term" value="P:negative regulation of programmed cell death"/>
    <property type="evidence" value="ECO:0007669"/>
    <property type="project" value="Ensembl"/>
</dbReference>
<dbReference type="GO" id="GO:0050679">
    <property type="term" value="P:positive regulation of epithelial cell proliferation"/>
    <property type="evidence" value="ECO:0007669"/>
    <property type="project" value="Ensembl"/>
</dbReference>
<keyword evidence="25" id="KW-0539">Nucleus</keyword>
<dbReference type="Ensembl" id="ENSGGOT00000009997.3">
    <property type="protein sequence ID" value="ENSGGOP00000009720.3"/>
    <property type="gene ID" value="ENSGGOG00000009937.3"/>
</dbReference>
<dbReference type="GO" id="GO:0003169">
    <property type="term" value="P:coronary vein morphogenesis"/>
    <property type="evidence" value="ECO:0007669"/>
    <property type="project" value="Ensembl"/>
</dbReference>
<evidence type="ECO:0000256" key="16">
    <source>
        <dbReference type="ARBA" id="ARBA00022989"/>
    </source>
</evidence>
<keyword evidence="21" id="KW-0010">Activator</keyword>
<dbReference type="InterPro" id="IPR002110">
    <property type="entry name" value="Ankyrin_rpt"/>
</dbReference>
<dbReference type="PROSITE" id="PS50088">
    <property type="entry name" value="ANK_REPEAT"/>
    <property type="match status" value="4"/>
</dbReference>
<dbReference type="GO" id="GO:0010832">
    <property type="term" value="P:negative regulation of myotube differentiation"/>
    <property type="evidence" value="ECO:0007669"/>
    <property type="project" value="Ensembl"/>
</dbReference>
<dbReference type="PROSITE" id="PS50258">
    <property type="entry name" value="LNR"/>
    <property type="match status" value="3"/>
</dbReference>
<dbReference type="GO" id="GO:0001701">
    <property type="term" value="P:in utero embryonic development"/>
    <property type="evidence" value="ECO:0007669"/>
    <property type="project" value="Ensembl"/>
</dbReference>
<dbReference type="Pfam" id="PF00023">
    <property type="entry name" value="Ank"/>
    <property type="match status" value="1"/>
</dbReference>
<dbReference type="GO" id="GO:0005112">
    <property type="term" value="F:Notch binding"/>
    <property type="evidence" value="ECO:0007669"/>
    <property type="project" value="Ensembl"/>
</dbReference>
<feature type="disulfide bond" evidence="27">
    <location>
        <begin position="327"/>
        <end position="344"/>
    </location>
</feature>
<dbReference type="GO" id="GO:0060768">
    <property type="term" value="P:regulation of epithelial cell proliferation involved in prostate gland development"/>
    <property type="evidence" value="ECO:0007669"/>
    <property type="project" value="Ensembl"/>
</dbReference>
<feature type="domain" description="EGF-like" evidence="30">
    <location>
        <begin position="218"/>
        <end position="250"/>
    </location>
</feature>
<feature type="compositionally biased region" description="Low complexity" evidence="28">
    <location>
        <begin position="1563"/>
        <end position="1578"/>
    </location>
</feature>
<feature type="disulfide bond" evidence="27">
    <location>
        <begin position="346"/>
        <end position="355"/>
    </location>
</feature>
<dbReference type="GO" id="GO:0032495">
    <property type="term" value="P:response to muramyl dipeptide"/>
    <property type="evidence" value="ECO:0007669"/>
    <property type="project" value="Ensembl"/>
</dbReference>
<dbReference type="Gene3D" id="3.30.70.3310">
    <property type="match status" value="1"/>
</dbReference>
<dbReference type="GO" id="GO:1902339">
    <property type="term" value="P:positive regulation of apoptotic process involved in morphogenesis"/>
    <property type="evidence" value="ECO:0007669"/>
    <property type="project" value="Ensembl"/>
</dbReference>
<dbReference type="GO" id="GO:0003162">
    <property type="term" value="P:atrioventricular node development"/>
    <property type="evidence" value="ECO:0007669"/>
    <property type="project" value="Ensembl"/>
</dbReference>
<feature type="domain" description="EGF-like" evidence="30">
    <location>
        <begin position="279"/>
        <end position="316"/>
    </location>
</feature>
<feature type="repeat" description="ANK" evidence="26">
    <location>
        <begin position="1045"/>
        <end position="1077"/>
    </location>
</feature>
<dbReference type="GO" id="GO:0016324">
    <property type="term" value="C:apical plasma membrane"/>
    <property type="evidence" value="ECO:0007669"/>
    <property type="project" value="Ensembl"/>
</dbReference>
<dbReference type="GO" id="GO:0030279">
    <property type="term" value="P:negative regulation of ossification"/>
    <property type="evidence" value="ECO:0007669"/>
    <property type="project" value="Ensembl"/>
</dbReference>
<feature type="chain" id="PRO_5014142362" description="Neurogenic locus notch homolog protein 1" evidence="29">
    <location>
        <begin position="19"/>
        <end position="1606"/>
    </location>
</feature>
<dbReference type="Bgee" id="ENSGGOG00000009937">
    <property type="expression patterns" value="Expressed in heart and 5 other cell types or tissues"/>
</dbReference>
<dbReference type="InterPro" id="IPR001881">
    <property type="entry name" value="EGF-like_Ca-bd_dom"/>
</dbReference>
<comment type="caution">
    <text evidence="27">Lacks conserved residue(s) required for the propagation of feature annotation.</text>
</comment>
<dbReference type="GO" id="GO:0007440">
    <property type="term" value="P:foregut morphogenesis"/>
    <property type="evidence" value="ECO:0007669"/>
    <property type="project" value="Ensembl"/>
</dbReference>
<dbReference type="SMART" id="SM00004">
    <property type="entry name" value="NL"/>
    <property type="match status" value="3"/>
</dbReference>
<evidence type="ECO:0000256" key="19">
    <source>
        <dbReference type="ARBA" id="ARBA00023136"/>
    </source>
</evidence>
<keyword evidence="7 27" id="KW-0245">EGF-like domain</keyword>
<dbReference type="InterPro" id="IPR018097">
    <property type="entry name" value="EGF_Ca-bd_CS"/>
</dbReference>
<dbReference type="CDD" id="cd21702">
    <property type="entry name" value="JMTM_Notch1"/>
    <property type="match status" value="1"/>
</dbReference>
<dbReference type="FunFam" id="2.10.25.10:FF:000157">
    <property type="entry name" value="Neurogenic locus notch protein 1"/>
    <property type="match status" value="1"/>
</dbReference>
<dbReference type="GO" id="GO:0007386">
    <property type="term" value="P:compartment pattern specification"/>
    <property type="evidence" value="ECO:0007669"/>
    <property type="project" value="Ensembl"/>
</dbReference>
<dbReference type="GO" id="GO:0031069">
    <property type="term" value="P:hair follicle morphogenesis"/>
    <property type="evidence" value="ECO:0007669"/>
    <property type="project" value="Ensembl"/>
</dbReference>
<dbReference type="GO" id="GO:0010718">
    <property type="term" value="P:positive regulation of epithelial to mesenchymal transition"/>
    <property type="evidence" value="ECO:0007669"/>
    <property type="project" value="Ensembl"/>
</dbReference>
<keyword evidence="6" id="KW-1003">Cell membrane</keyword>
<evidence type="ECO:0000256" key="13">
    <source>
        <dbReference type="ARBA" id="ARBA00022782"/>
    </source>
</evidence>
<dbReference type="InterPro" id="IPR022362">
    <property type="entry name" value="Notch_1"/>
</dbReference>
<dbReference type="GO" id="GO:0003344">
    <property type="term" value="P:pericardium morphogenesis"/>
    <property type="evidence" value="ECO:0007669"/>
    <property type="project" value="Ensembl"/>
</dbReference>
<reference evidence="33" key="1">
    <citation type="submission" date="2011-05" db="EMBL/GenBank/DDBJ databases">
        <title>Insights into the evolution of the great apes provided by the gorilla genome.</title>
        <authorList>
            <person name="Scally A."/>
        </authorList>
    </citation>
    <scope>NUCLEOTIDE SEQUENCE [LARGE SCALE GENOMIC DNA]</scope>
</reference>
<dbReference type="GO" id="GO:0061344">
    <property type="term" value="P:regulation of cell adhesion involved in heart morphogenesis"/>
    <property type="evidence" value="ECO:0007669"/>
    <property type="project" value="Ensembl"/>
</dbReference>
<evidence type="ECO:0000259" key="31">
    <source>
        <dbReference type="PROSITE" id="PS50258"/>
    </source>
</evidence>
<dbReference type="FunFam" id="2.10.25.10:FF:000688">
    <property type="entry name" value="Neurogenic locus notch homolog protein 1"/>
    <property type="match status" value="1"/>
</dbReference>
<keyword evidence="11 29" id="KW-0732">Signal</keyword>
<dbReference type="Pfam" id="PF12796">
    <property type="entry name" value="Ank_2"/>
    <property type="match status" value="2"/>
</dbReference>
<evidence type="ECO:0000256" key="1">
    <source>
        <dbReference type="ARBA" id="ARBA00004123"/>
    </source>
</evidence>
<dbReference type="InterPro" id="IPR009030">
    <property type="entry name" value="Growth_fac_rcpt_cys_sf"/>
</dbReference>
<feature type="domain" description="EGF-like" evidence="30">
    <location>
        <begin position="140"/>
        <end position="176"/>
    </location>
</feature>
<sequence length="1606" mass="171689">MPPLLAPLLCLALLPALAARGPRCSQPGETCLNGGKCEAANGTEACVCGGAFVGPRCQDPNPCLSTPCKNAGTCHVVDRRGMADYACSCPLGFSGPLCLTPLDNACLTNPCRNGGTCDLLTLTEYKCRCPPGWSGKSCQQADPCASNPCANGGQCLPFEASYICHCPPSFHGPTCRQDVNECGQKPGLCRHGGPCHNEVGSYRCVCRATHTGPNCERPYVPCSPSPCQNGGTCRPTGDVTHECACLPACLDLPNTYKCSCPRGTQGVHCEINVDDCNPPIDPVSRSPKCFNNGTCVDQVGGYSCTCPPGFVGERCEGDVNECLSNPCDARGTQNCVQRVNDFHCECRAGHTGRRCESVINGCKGKPCKNGGTCAVASNTARGFICKCPAGFEGATCENDARTCGSLRCLNGGTCISGPRSPTCLCLGPFTGPECQFPASSPCLGGNPCYNQGTCEPTSESPFYRCLCPAKFNGLLCHILDYSFGGGAGRDIPPPLIEEACELPECQEDAGNKVCSLQCNNHACGWDGGDCSLNFNDPWKNCTQSLQCWKYFSDGHCDSQCNSAGCLFDGFDCQRAEGQCNPLYDQYCKDHFSDGHCDQGCNSAECEWDGLDCAEHVPERLAAGTLVVVVLMPPEQLRNSSFHFLRELSRVLHTNVVFKRDAHGQQMIFPYYGREEELRKHPIKRAAEGWAAPDALLGQVKASLLPGGSEGGRRRRELDPMDVRGSIVYLEIDNRQCVQASSQCFQSATDVAAFLGALASLGSLNIPYKIEAVQSETVEPPPPAQLHFMYVAAAAFVLLFFVGCGVLLSRKRRRQHGQLWFPEGFKVSEASKKKRREPLGEDSVGLKPLKNASDGALMDDNQNEWGDEDLETKKFRFEEPVVLPDLDDQTDHRQWTQQHLDAADLRMSAMAPTPPQGEVDADCMDVNVRGPDGFTPLMIASCSGGGLETGNSEEEEDAPAVISDFIYQGASLHNQTDRTGETALHLAARYSRSDAAKRLLEASADANIQDNMGRTPLHAAVSADAQGVFQILIRNRATDLDARMHDGTTPLILAARLAVEGMLEDLINSHADVNAVDDLGKSALHWAAAVNNVDAAVVLLKNGANKDMQNNREETPLFLAAREGSYETAKVLLDHFANRDITDHMDRLPRDIAQERMHHDIVRLLDEYNLVRSPQLHGAPLGGTPTLSPPLCSPNGYLGSLKPGVQGKKVRKPSSKGLACGSKEAKDLKARRKKSQDGKGCLLDSSGMLSPVDSLESPHGYLSDVASPPLLPSPFQQSPSVPLNHLPGMPDTHLGIGHLNVAAKPEMAALGGGGRLTFETGPPRLSHLPVASGTSTVLGSSSGGALNFTVGGSTSLNGQCEWLSRLQSGMVPNQYNPLRGNVAPGPLSTQAPSLQHGMVGPLHSSLAASALSQMMSYQGLPSTRLATQPHLVQTQQVQPQNLQMQQQNLQPANIQQQQSLQPPPPPPQPHLGVSSAASGHLGRSFLSGEPSQADVQPLGPSSLAVHTILPQESPALPTSLPSSLVPPVTAAQFLTPPSQHSYSSPVDNTPSHQLQVPEHPFLTPSPESPDQWSSSSPHSNVSDWSEGVSSPPTSMQSQIARIPEAFK</sequence>
<dbReference type="FunCoup" id="G3R397">
    <property type="interactions" value="1017"/>
</dbReference>
<feature type="domain" description="EGF-like" evidence="30">
    <location>
        <begin position="20"/>
        <end position="58"/>
    </location>
</feature>
<dbReference type="InterPro" id="IPR049883">
    <property type="entry name" value="NOTCH1_EGF-like"/>
</dbReference>
<name>G3R397_GORGO</name>
<dbReference type="GO" id="GO:0070168">
    <property type="term" value="P:negative regulation of biomineral tissue development"/>
    <property type="evidence" value="ECO:0007669"/>
    <property type="project" value="Ensembl"/>
</dbReference>
<dbReference type="GO" id="GO:0005634">
    <property type="term" value="C:nucleus"/>
    <property type="evidence" value="ECO:0007669"/>
    <property type="project" value="UniProtKB-SubCell"/>
</dbReference>
<evidence type="ECO:0000256" key="15">
    <source>
        <dbReference type="ARBA" id="ARBA00022976"/>
    </source>
</evidence>
<dbReference type="GO" id="GO:0045668">
    <property type="term" value="P:negative regulation of osteoblast differentiation"/>
    <property type="evidence" value="ECO:0007669"/>
    <property type="project" value="Ensembl"/>
</dbReference>
<feature type="domain" description="EGF-like" evidence="30">
    <location>
        <begin position="399"/>
        <end position="435"/>
    </location>
</feature>
<dbReference type="GO" id="GO:0002040">
    <property type="term" value="P:sprouting angiogenesis"/>
    <property type="evidence" value="ECO:0007669"/>
    <property type="project" value="Ensembl"/>
</dbReference>
<dbReference type="Pfam" id="PF06816">
    <property type="entry name" value="NOD"/>
    <property type="match status" value="1"/>
</dbReference>
<dbReference type="GO" id="GO:0098839">
    <property type="term" value="C:postsynaptic density membrane"/>
    <property type="evidence" value="ECO:0007669"/>
    <property type="project" value="Ensembl"/>
</dbReference>
<dbReference type="GO" id="GO:1902263">
    <property type="term" value="P:apoptotic process involved in embryonic digit morphogenesis"/>
    <property type="evidence" value="ECO:0007669"/>
    <property type="project" value="Ensembl"/>
</dbReference>
<dbReference type="FunFam" id="2.10.25.10:FF:000253">
    <property type="entry name" value="Neurogenic locus notch protein 1"/>
    <property type="match status" value="1"/>
</dbReference>
<dbReference type="GO" id="GO:0003214">
    <property type="term" value="P:cardiac left ventricle morphogenesis"/>
    <property type="evidence" value="ECO:0007669"/>
    <property type="project" value="Ensembl"/>
</dbReference>
<evidence type="ECO:0000256" key="25">
    <source>
        <dbReference type="ARBA" id="ARBA00023242"/>
    </source>
</evidence>
<dbReference type="GO" id="GO:0014807">
    <property type="term" value="P:regulation of somitogenesis"/>
    <property type="evidence" value="ECO:0007669"/>
    <property type="project" value="Ensembl"/>
</dbReference>
<dbReference type="PROSITE" id="PS00010">
    <property type="entry name" value="ASX_HYDROXYL"/>
    <property type="match status" value="2"/>
</dbReference>
<dbReference type="Gene3D" id="2.10.25.10">
    <property type="entry name" value="Laminin"/>
    <property type="match status" value="10"/>
</dbReference>
<keyword evidence="10" id="KW-0479">Metal-binding</keyword>
<dbReference type="Gene3D" id="3.30.300.320">
    <property type="match status" value="1"/>
</dbReference>
<dbReference type="GO" id="GO:0045608">
    <property type="term" value="P:negative regulation of inner ear auditory receptor cell differentiation"/>
    <property type="evidence" value="ECO:0007669"/>
    <property type="project" value="Ensembl"/>
</dbReference>
<keyword evidence="19" id="KW-0472">Membrane</keyword>
<evidence type="ECO:0000256" key="2">
    <source>
        <dbReference type="ARBA" id="ARBA00004251"/>
    </source>
</evidence>
<evidence type="ECO:0000256" key="24">
    <source>
        <dbReference type="ARBA" id="ARBA00023180"/>
    </source>
</evidence>
<dbReference type="GO" id="GO:0003160">
    <property type="term" value="P:endocardium morphogenesis"/>
    <property type="evidence" value="ECO:0007669"/>
    <property type="project" value="Ensembl"/>
</dbReference>
<dbReference type="InterPro" id="IPR008297">
    <property type="entry name" value="Notch"/>
</dbReference>
<dbReference type="EMBL" id="CABD030067388">
    <property type="status" value="NOT_ANNOTATED_CDS"/>
    <property type="molecule type" value="Genomic_DNA"/>
</dbReference>
<evidence type="ECO:0000256" key="22">
    <source>
        <dbReference type="ARBA" id="ARBA00023163"/>
    </source>
</evidence>
<dbReference type="GO" id="GO:0072017">
    <property type="term" value="P:distal tubule development"/>
    <property type="evidence" value="ECO:0007669"/>
    <property type="project" value="Ensembl"/>
</dbReference>
<dbReference type="PRINTS" id="PR01983">
    <property type="entry name" value="NOTCH"/>
</dbReference>
<dbReference type="FunFam" id="2.10.25.10:FF:000558">
    <property type="entry name" value="Neurogenic locus notch homolog protein 1"/>
    <property type="match status" value="1"/>
</dbReference>
<evidence type="ECO:0000256" key="12">
    <source>
        <dbReference type="ARBA" id="ARBA00022737"/>
    </source>
</evidence>
<dbReference type="GO" id="GO:0060842">
    <property type="term" value="P:arterial endothelial cell differentiation"/>
    <property type="evidence" value="ECO:0007669"/>
    <property type="project" value="Ensembl"/>
</dbReference>
<dbReference type="SMART" id="SM01338">
    <property type="entry name" value="NOD"/>
    <property type="match status" value="1"/>
</dbReference>
<evidence type="ECO:0000256" key="29">
    <source>
        <dbReference type="SAM" id="SignalP"/>
    </source>
</evidence>
<dbReference type="SUPFAM" id="SSF48403">
    <property type="entry name" value="Ankyrin repeat"/>
    <property type="match status" value="1"/>
</dbReference>
<keyword evidence="23" id="KW-0675">Receptor</keyword>
<dbReference type="GO" id="GO:0019899">
    <property type="term" value="F:enzyme binding"/>
    <property type="evidence" value="ECO:0007669"/>
    <property type="project" value="Ensembl"/>
</dbReference>
<dbReference type="GO" id="GO:0017156">
    <property type="term" value="P:calcium-ion regulated exocytosis"/>
    <property type="evidence" value="ECO:0007669"/>
    <property type="project" value="Ensembl"/>
</dbReference>
<feature type="region of interest" description="Disordered" evidence="28">
    <location>
        <begin position="831"/>
        <end position="859"/>
    </location>
</feature>
<dbReference type="GO" id="GO:0005783">
    <property type="term" value="C:endoplasmic reticulum"/>
    <property type="evidence" value="ECO:0007669"/>
    <property type="project" value="Ensembl"/>
</dbReference>
<dbReference type="GO" id="GO:0060843">
    <property type="term" value="P:venous endothelial cell differentiation"/>
    <property type="evidence" value="ECO:0007669"/>
    <property type="project" value="Ensembl"/>
</dbReference>
<dbReference type="GO" id="GO:0006606">
    <property type="term" value="P:protein import into nucleus"/>
    <property type="evidence" value="ECO:0007669"/>
    <property type="project" value="Ensembl"/>
</dbReference>
<keyword evidence="22" id="KW-0804">Transcription</keyword>
<dbReference type="GO" id="GO:0060982">
    <property type="term" value="P:coronary artery morphogenesis"/>
    <property type="evidence" value="ECO:0007669"/>
    <property type="project" value="Ensembl"/>
</dbReference>
<dbReference type="GO" id="GO:0098685">
    <property type="term" value="C:Schaffer collateral - CA1 synapse"/>
    <property type="evidence" value="ECO:0007669"/>
    <property type="project" value="Ensembl"/>
</dbReference>
<dbReference type="GO" id="GO:0035116">
    <property type="term" value="P:embryonic hindlimb morphogenesis"/>
    <property type="evidence" value="ECO:0007669"/>
    <property type="project" value="Ensembl"/>
</dbReference>
<dbReference type="Proteomes" id="UP000001519">
    <property type="component" value="Chromosome 9"/>
</dbReference>
<evidence type="ECO:0000256" key="17">
    <source>
        <dbReference type="ARBA" id="ARBA00023015"/>
    </source>
</evidence>
<dbReference type="GO" id="GO:0070986">
    <property type="term" value="P:left/right axis specification"/>
    <property type="evidence" value="ECO:0007669"/>
    <property type="project" value="Ensembl"/>
</dbReference>
<dbReference type="GO" id="GO:0042670">
    <property type="term" value="P:retinal cone cell differentiation"/>
    <property type="evidence" value="ECO:0007669"/>
    <property type="project" value="Ensembl"/>
</dbReference>
<dbReference type="SMART" id="SM00248">
    <property type="entry name" value="ANK"/>
    <property type="match status" value="6"/>
</dbReference>
<dbReference type="GO" id="GO:1901201">
    <property type="term" value="P:regulation of extracellular matrix assembly"/>
    <property type="evidence" value="ECO:0007669"/>
    <property type="project" value="Ensembl"/>
</dbReference>
<dbReference type="PROSITE" id="PS50297">
    <property type="entry name" value="ANK_REP_REGION"/>
    <property type="match status" value="4"/>
</dbReference>
<dbReference type="GO" id="GO:0099565">
    <property type="term" value="P:chemical synaptic transmission, postsynaptic"/>
    <property type="evidence" value="ECO:0007669"/>
    <property type="project" value="Ensembl"/>
</dbReference>
<feature type="domain" description="LNR" evidence="31">
    <location>
        <begin position="500"/>
        <end position="540"/>
    </location>
</feature>
<dbReference type="GO" id="GO:0002437">
    <property type="term" value="P:inflammatory response to antigenic stimulus"/>
    <property type="evidence" value="ECO:0007669"/>
    <property type="project" value="Ensembl"/>
</dbReference>
<dbReference type="OMA" id="GKCETFP"/>
<dbReference type="GO" id="GO:0010628">
    <property type="term" value="P:positive regulation of gene expression"/>
    <property type="evidence" value="ECO:0007669"/>
    <property type="project" value="Ensembl"/>
</dbReference>
<dbReference type="GO" id="GO:0006959">
    <property type="term" value="P:humoral immune response"/>
    <property type="evidence" value="ECO:0007669"/>
    <property type="project" value="Ensembl"/>
</dbReference>
<feature type="region of interest" description="Disordered" evidence="28">
    <location>
        <begin position="1430"/>
        <end position="1498"/>
    </location>
</feature>
<dbReference type="GO" id="GO:0003713">
    <property type="term" value="F:transcription coactivator activity"/>
    <property type="evidence" value="ECO:0007669"/>
    <property type="project" value="Ensembl"/>
</dbReference>
<evidence type="ECO:0000256" key="21">
    <source>
        <dbReference type="ARBA" id="ARBA00023159"/>
    </source>
</evidence>
<evidence type="ECO:0000256" key="3">
    <source>
        <dbReference type="ARBA" id="ARBA00005847"/>
    </source>
</evidence>
<feature type="domain" description="EGF-like" evidence="30">
    <location>
        <begin position="102"/>
        <end position="139"/>
    </location>
</feature>
<dbReference type="PANTHER" id="PTHR45836">
    <property type="entry name" value="SLIT HOMOLOG"/>
    <property type="match status" value="1"/>
</dbReference>
<dbReference type="GO" id="GO:0072538">
    <property type="term" value="P:T-helper 17 type immune response"/>
    <property type="evidence" value="ECO:0007669"/>
    <property type="project" value="Ensembl"/>
</dbReference>
<dbReference type="GO" id="GO:0030324">
    <property type="term" value="P:lung development"/>
    <property type="evidence" value="ECO:0007669"/>
    <property type="project" value="Ensembl"/>
</dbReference>
<keyword evidence="20 27" id="KW-1015">Disulfide bond</keyword>
<dbReference type="FunFam" id="3.30.70.3310:FF:000003">
    <property type="entry name" value="Neurogenic locus notch 1"/>
    <property type="match status" value="1"/>
</dbReference>
<dbReference type="PROSITE" id="PS00022">
    <property type="entry name" value="EGF_1"/>
    <property type="match status" value="10"/>
</dbReference>
<dbReference type="FunFam" id="2.10.25.10:FF:000125">
    <property type="entry name" value="Neurogenic locus notch protein-like"/>
    <property type="match status" value="1"/>
</dbReference>
<dbReference type="GO" id="GO:0009957">
    <property type="term" value="P:epidermal cell fate specification"/>
    <property type="evidence" value="ECO:0007669"/>
    <property type="project" value="Ensembl"/>
</dbReference>
<dbReference type="GO" id="GO:0061101">
    <property type="term" value="P:neuroendocrine cell differentiation"/>
    <property type="evidence" value="ECO:0007669"/>
    <property type="project" value="Ensembl"/>
</dbReference>
<dbReference type="GO" id="GO:0045618">
    <property type="term" value="P:positive regulation of keratinocyte differentiation"/>
    <property type="evidence" value="ECO:0007669"/>
    <property type="project" value="Ensembl"/>
</dbReference>
<dbReference type="PANTHER" id="PTHR45836:SF12">
    <property type="entry name" value="NEUROGENIC LOCUS NOTCH HOMOLOG PROTEIN 1"/>
    <property type="match status" value="1"/>
</dbReference>
<feature type="disulfide bond" evidence="27">
    <location>
        <begin position="129"/>
        <end position="138"/>
    </location>
</feature>
<feature type="domain" description="LNR" evidence="31">
    <location>
        <begin position="541"/>
        <end position="582"/>
    </location>
</feature>
<dbReference type="SMART" id="SM01339">
    <property type="entry name" value="NODP"/>
    <property type="match status" value="1"/>
</dbReference>
<feature type="domain" description="EGF-like" evidence="30">
    <location>
        <begin position="59"/>
        <end position="99"/>
    </location>
</feature>
<evidence type="ECO:0000313" key="33">
    <source>
        <dbReference type="Proteomes" id="UP000001519"/>
    </source>
</evidence>
<dbReference type="GeneTree" id="ENSGT00940000157157"/>
<evidence type="ECO:0000256" key="9">
    <source>
        <dbReference type="ARBA" id="ARBA00022692"/>
    </source>
</evidence>
<dbReference type="InParanoid" id="G3R397"/>
<dbReference type="GO" id="GO:0009986">
    <property type="term" value="C:cell surface"/>
    <property type="evidence" value="ECO:0007669"/>
    <property type="project" value="Ensembl"/>
</dbReference>
<dbReference type="GO" id="GO:0045070">
    <property type="term" value="P:positive regulation of viral genome replication"/>
    <property type="evidence" value="ECO:0007669"/>
    <property type="project" value="Ensembl"/>
</dbReference>
<dbReference type="GO" id="GO:0003332">
    <property type="term" value="P:negative regulation of extracellular matrix constituent secretion"/>
    <property type="evidence" value="ECO:0007669"/>
    <property type="project" value="Ensembl"/>
</dbReference>
<feature type="disulfide bond" evidence="27">
    <location>
        <begin position="387"/>
        <end position="396"/>
    </location>
</feature>
<feature type="domain" description="EGF-like" evidence="30">
    <location>
        <begin position="358"/>
        <end position="397"/>
    </location>
</feature>
<dbReference type="GO" id="GO:0048709">
    <property type="term" value="P:oligodendrocyte differentiation"/>
    <property type="evidence" value="ECO:0007669"/>
    <property type="project" value="Ensembl"/>
</dbReference>
<dbReference type="InterPro" id="IPR035993">
    <property type="entry name" value="Notch-like_dom_sf"/>
</dbReference>
<keyword evidence="18 26" id="KW-0040">ANK repeat</keyword>
<dbReference type="GO" id="GO:0005509">
    <property type="term" value="F:calcium ion binding"/>
    <property type="evidence" value="ECO:0007669"/>
    <property type="project" value="InterPro"/>
</dbReference>
<dbReference type="GO" id="GO:0031490">
    <property type="term" value="F:chromatin DNA binding"/>
    <property type="evidence" value="ECO:0007669"/>
    <property type="project" value="Ensembl"/>
</dbReference>
<dbReference type="GO" id="GO:0030163">
    <property type="term" value="P:protein catabolic process"/>
    <property type="evidence" value="ECO:0007669"/>
    <property type="project" value="Ensembl"/>
</dbReference>
<dbReference type="PIRSF" id="PIRSF002279">
    <property type="entry name" value="Notch"/>
    <property type="match status" value="1"/>
</dbReference>
<dbReference type="GO" id="GO:0003182">
    <property type="term" value="P:coronary sinus valve morphogenesis"/>
    <property type="evidence" value="ECO:0007669"/>
    <property type="project" value="Ensembl"/>
</dbReference>
<dbReference type="GO" id="GO:0001947">
    <property type="term" value="P:heart looping"/>
    <property type="evidence" value="ECO:0007669"/>
    <property type="project" value="Ensembl"/>
</dbReference>
<dbReference type="PROSITE" id="PS01187">
    <property type="entry name" value="EGF_CA"/>
    <property type="match status" value="1"/>
</dbReference>